<sequence>MASLIGVIGSAVGGGVLPAKTDAPTFGGGALLVLRFVALWVGLGGIDERLLERETDIDALECVDHSSSS</sequence>
<dbReference type="EMBL" id="JAOPKB010000011">
    <property type="protein sequence ID" value="MCU4974399.1"/>
    <property type="molecule type" value="Genomic_DNA"/>
</dbReference>
<organism evidence="1 4">
    <name type="scientific">Natronoglomus mannanivorans</name>
    <dbReference type="NCBI Taxonomy" id="2979990"/>
    <lineage>
        <taxon>Archaea</taxon>
        <taxon>Methanobacteriati</taxon>
        <taxon>Methanobacteriota</taxon>
        <taxon>Stenosarchaea group</taxon>
        <taxon>Halobacteria</taxon>
        <taxon>Halobacteriales</taxon>
        <taxon>Natrialbaceae</taxon>
        <taxon>Natronoglomus</taxon>
    </lineage>
</organism>
<evidence type="ECO:0000313" key="2">
    <source>
        <dbReference type="EMBL" id="MCU4974399.1"/>
    </source>
</evidence>
<protein>
    <submittedName>
        <fullName evidence="1">Uncharacterized protein</fullName>
    </submittedName>
</protein>
<dbReference type="AlphaFoldDB" id="A0AAP2Z3H0"/>
<dbReference type="RefSeq" id="WP_338005710.1">
    <property type="nucleotide sequence ID" value="NZ_JAOPKA010000019.1"/>
</dbReference>
<evidence type="ECO:0000313" key="1">
    <source>
        <dbReference type="EMBL" id="MCU4743898.1"/>
    </source>
</evidence>
<evidence type="ECO:0000313" key="3">
    <source>
        <dbReference type="Proteomes" id="UP001320972"/>
    </source>
</evidence>
<evidence type="ECO:0000313" key="4">
    <source>
        <dbReference type="Proteomes" id="UP001321018"/>
    </source>
</evidence>
<dbReference type="EMBL" id="JAOPKA010000019">
    <property type="protein sequence ID" value="MCU4743898.1"/>
    <property type="molecule type" value="Genomic_DNA"/>
</dbReference>
<reference evidence="1 3" key="1">
    <citation type="submission" date="2022-09" db="EMBL/GenBank/DDBJ databases">
        <title>Enrichment on poylsaccharides allowed isolation of novel metabolic and taxonomic groups of Haloarchaea.</title>
        <authorList>
            <person name="Sorokin D.Y."/>
            <person name="Elcheninov A.G."/>
            <person name="Khizhniak T.V."/>
            <person name="Kolganova T.V."/>
            <person name="Kublanov I.V."/>
        </authorList>
    </citation>
    <scope>NUCLEOTIDE SEQUENCE</scope>
    <source>
        <strain evidence="2 3">AArc-m2/3/4</strain>
        <strain evidence="1">AArc-xg1-1</strain>
    </source>
</reference>
<gene>
    <name evidence="2" type="ORF">OB955_16875</name>
    <name evidence="1" type="ORF">OB960_21165</name>
</gene>
<comment type="caution">
    <text evidence="1">The sequence shown here is derived from an EMBL/GenBank/DDBJ whole genome shotgun (WGS) entry which is preliminary data.</text>
</comment>
<dbReference type="Proteomes" id="UP001320972">
    <property type="component" value="Unassembled WGS sequence"/>
</dbReference>
<proteinExistence type="predicted"/>
<name>A0AAP2Z3H0_9EURY</name>
<accession>A0AAP2Z3H0</accession>
<dbReference type="Proteomes" id="UP001321018">
    <property type="component" value="Unassembled WGS sequence"/>
</dbReference>
<keyword evidence="3" id="KW-1185">Reference proteome</keyword>